<evidence type="ECO:0000259" key="7">
    <source>
        <dbReference type="Pfam" id="PF02743"/>
    </source>
</evidence>
<sequence length="391" mass="43190">MSLTGSTWKWLLALFTVVFIGVGMAWNKHHIDSQVARVADRLLLLSNLRRQALESYFATAEAELQFWSLSEQLIGWQRELSADWLTYSRLVGDPQSTLQELYIYGNPYPWGQLHQLNNAFDGSRYSALHAQLHPLAKLFVLERGYYDLFLVGAEGDVVYSVVKEKDFATNLITGEWKASGLAEAYRRAIDYAADDRVVISDMQPYAPSKGEPAIFMAKAMLGLRGQVLGVLILQLSTDKITQIMNFSAGMGATGETYLVGQDLLMRSNSRFSKESSILRTAVNTDTVQLALAGQQGVDFALDYRGVEVLSAYTSTAIDQFQWAVMAEIDREEILQMAADERPAIGAIMLFLYGLSLWSVWYGRGSGLPDGGTQLVDLDFEGGGGAGSDLNG</sequence>
<dbReference type="Gene3D" id="3.30.450.20">
    <property type="entry name" value="PAS domain"/>
    <property type="match status" value="1"/>
</dbReference>
<keyword evidence="5 6" id="KW-0472">Membrane</keyword>
<evidence type="ECO:0000256" key="4">
    <source>
        <dbReference type="ARBA" id="ARBA00022989"/>
    </source>
</evidence>
<dbReference type="Pfam" id="PF02743">
    <property type="entry name" value="dCache_1"/>
    <property type="match status" value="1"/>
</dbReference>
<dbReference type="InterPro" id="IPR033479">
    <property type="entry name" value="dCache_1"/>
</dbReference>
<evidence type="ECO:0000256" key="3">
    <source>
        <dbReference type="ARBA" id="ARBA00022692"/>
    </source>
</evidence>
<keyword evidence="4 6" id="KW-1133">Transmembrane helix</keyword>
<evidence type="ECO:0000256" key="5">
    <source>
        <dbReference type="ARBA" id="ARBA00023136"/>
    </source>
</evidence>
<keyword evidence="9" id="KW-1185">Reference proteome</keyword>
<keyword evidence="3 6" id="KW-0812">Transmembrane</keyword>
<comment type="caution">
    <text evidence="8">The sequence shown here is derived from an EMBL/GenBank/DDBJ whole genome shotgun (WGS) entry which is preliminary data.</text>
</comment>
<dbReference type="Proteomes" id="UP001143362">
    <property type="component" value="Unassembled WGS sequence"/>
</dbReference>
<dbReference type="EMBL" id="SHNN01000001">
    <property type="protein sequence ID" value="MCX2980149.1"/>
    <property type="molecule type" value="Genomic_DNA"/>
</dbReference>
<evidence type="ECO:0000256" key="2">
    <source>
        <dbReference type="ARBA" id="ARBA00022475"/>
    </source>
</evidence>
<keyword evidence="2" id="KW-1003">Cell membrane</keyword>
<protein>
    <recommendedName>
        <fullName evidence="7">Cache domain-containing protein</fullName>
    </recommendedName>
</protein>
<evidence type="ECO:0000313" key="8">
    <source>
        <dbReference type="EMBL" id="MCX2980149.1"/>
    </source>
</evidence>
<dbReference type="CDD" id="cd18774">
    <property type="entry name" value="PDC2_HK_sensor"/>
    <property type="match status" value="1"/>
</dbReference>
<organism evidence="8 9">
    <name type="scientific">Candidatus Litorirhabdus singularis</name>
    <dbReference type="NCBI Taxonomy" id="2518993"/>
    <lineage>
        <taxon>Bacteria</taxon>
        <taxon>Pseudomonadati</taxon>
        <taxon>Pseudomonadota</taxon>
        <taxon>Gammaproteobacteria</taxon>
        <taxon>Cellvibrionales</taxon>
        <taxon>Halieaceae</taxon>
        <taxon>Candidatus Litorirhabdus</taxon>
    </lineage>
</organism>
<accession>A0ABT3TDS2</accession>
<reference evidence="8" key="1">
    <citation type="submission" date="2019-02" db="EMBL/GenBank/DDBJ databases">
        <authorList>
            <person name="Li S.-H."/>
        </authorList>
    </citation>
    <scope>NUCLEOTIDE SEQUENCE</scope>
    <source>
        <strain evidence="8">IMCC14734</strain>
    </source>
</reference>
<name>A0ABT3TDS2_9GAMM</name>
<evidence type="ECO:0000256" key="6">
    <source>
        <dbReference type="SAM" id="Phobius"/>
    </source>
</evidence>
<feature type="domain" description="Cache" evidence="7">
    <location>
        <begin position="35"/>
        <end position="317"/>
    </location>
</feature>
<gene>
    <name evidence="8" type="ORF">EYC98_04625</name>
</gene>
<feature type="transmembrane region" description="Helical" evidence="6">
    <location>
        <begin position="343"/>
        <end position="361"/>
    </location>
</feature>
<dbReference type="RefSeq" id="WP_279244128.1">
    <property type="nucleotide sequence ID" value="NZ_SHNN01000001.1"/>
</dbReference>
<evidence type="ECO:0000256" key="1">
    <source>
        <dbReference type="ARBA" id="ARBA00004651"/>
    </source>
</evidence>
<comment type="subcellular location">
    <subcellularLocation>
        <location evidence="1">Cell membrane</location>
        <topology evidence="1">Multi-pass membrane protein</topology>
    </subcellularLocation>
</comment>
<evidence type="ECO:0000313" key="9">
    <source>
        <dbReference type="Proteomes" id="UP001143362"/>
    </source>
</evidence>
<proteinExistence type="predicted"/>